<accession>A0A9N8DNN7</accession>
<keyword evidence="7" id="KW-0833">Ubl conjugation pathway</keyword>
<dbReference type="PANTHER" id="PTHR11685">
    <property type="entry name" value="RBR FAMILY RING FINGER AND IBR DOMAIN-CONTAINING"/>
    <property type="match status" value="1"/>
</dbReference>
<evidence type="ECO:0000256" key="2">
    <source>
        <dbReference type="ARBA" id="ARBA00012251"/>
    </source>
</evidence>
<dbReference type="CDD" id="cd20336">
    <property type="entry name" value="Rcat_RBR"/>
    <property type="match status" value="1"/>
</dbReference>
<dbReference type="Gene3D" id="3.30.40.10">
    <property type="entry name" value="Zinc/RING finger domain, C3HC4 (zinc finger)"/>
    <property type="match status" value="1"/>
</dbReference>
<dbReference type="GO" id="GO:0061630">
    <property type="term" value="F:ubiquitin protein ligase activity"/>
    <property type="evidence" value="ECO:0007669"/>
    <property type="project" value="UniProtKB-EC"/>
</dbReference>
<organism evidence="13 14">
    <name type="scientific">Seminavis robusta</name>
    <dbReference type="NCBI Taxonomy" id="568900"/>
    <lineage>
        <taxon>Eukaryota</taxon>
        <taxon>Sar</taxon>
        <taxon>Stramenopiles</taxon>
        <taxon>Ochrophyta</taxon>
        <taxon>Bacillariophyta</taxon>
        <taxon>Bacillariophyceae</taxon>
        <taxon>Bacillariophycidae</taxon>
        <taxon>Naviculales</taxon>
        <taxon>Naviculaceae</taxon>
        <taxon>Seminavis</taxon>
    </lineage>
</organism>
<dbReference type="InterPro" id="IPR013083">
    <property type="entry name" value="Znf_RING/FYVE/PHD"/>
</dbReference>
<dbReference type="Proteomes" id="UP001153069">
    <property type="component" value="Unassembled WGS sequence"/>
</dbReference>
<evidence type="ECO:0000256" key="7">
    <source>
        <dbReference type="ARBA" id="ARBA00022786"/>
    </source>
</evidence>
<dbReference type="PROSITE" id="PS50089">
    <property type="entry name" value="ZF_RING_2"/>
    <property type="match status" value="1"/>
</dbReference>
<dbReference type="SMART" id="SM00647">
    <property type="entry name" value="IBR"/>
    <property type="match status" value="1"/>
</dbReference>
<protein>
    <recommendedName>
        <fullName evidence="2">RBR-type E3 ubiquitin transferase</fullName>
        <ecNumber evidence="2">2.3.2.31</ecNumber>
    </recommendedName>
</protein>
<feature type="domain" description="RING-type" evidence="12">
    <location>
        <begin position="112"/>
        <end position="358"/>
    </location>
</feature>
<evidence type="ECO:0000256" key="5">
    <source>
        <dbReference type="ARBA" id="ARBA00022737"/>
    </source>
</evidence>
<dbReference type="GO" id="GO:0016567">
    <property type="term" value="P:protein ubiquitination"/>
    <property type="evidence" value="ECO:0007669"/>
    <property type="project" value="InterPro"/>
</dbReference>
<evidence type="ECO:0000256" key="4">
    <source>
        <dbReference type="ARBA" id="ARBA00022723"/>
    </source>
</evidence>
<dbReference type="Pfam" id="PF00097">
    <property type="entry name" value="zf-C3HC4"/>
    <property type="match status" value="1"/>
</dbReference>
<dbReference type="InterPro" id="IPR018957">
    <property type="entry name" value="Znf_C3HC4_RING-type"/>
</dbReference>
<sequence length="358" mass="39467">MMADDVEVLDVVVDLTEDSKPPARNKSTSEIDDEVVVIEIDPANSKPSARPKTSSSKATDNEVIVVPAAASVPSSFMTPDAAAPGSDYALALKLAAQEPSCSQILRKRRKGVLFSCGICLDEDLESFKGYSMEACKHRFCTSCLTRLVQSSLAPSASHVLKIMCPQDKCKSSLSVNDIRFILRDDPAAWKKYSEKASLCSLESEVLDTDSHTRRCPNDRCNFIFSFVHGAAAEGRQFDCPSCKKSYCLQCGANGGKVGPAHAGNTCTERIEIIQKQVEERRKFDEWKEENSKADERFNAMMEQERKKGNTKPCPKCNTPIAKNGGCDHMYCTQCKTHFNWGGRNKNPSFMPGLNAVPR</sequence>
<evidence type="ECO:0000313" key="14">
    <source>
        <dbReference type="Proteomes" id="UP001153069"/>
    </source>
</evidence>
<dbReference type="InterPro" id="IPR044066">
    <property type="entry name" value="TRIAD_supradom"/>
</dbReference>
<evidence type="ECO:0000256" key="8">
    <source>
        <dbReference type="ARBA" id="ARBA00022833"/>
    </source>
</evidence>
<feature type="domain" description="RING-type" evidence="11">
    <location>
        <begin position="116"/>
        <end position="168"/>
    </location>
</feature>
<dbReference type="EMBL" id="CAICTM010000155">
    <property type="protein sequence ID" value="CAB9503104.1"/>
    <property type="molecule type" value="Genomic_DNA"/>
</dbReference>
<dbReference type="AlphaFoldDB" id="A0A9N8DNN7"/>
<feature type="compositionally biased region" description="Polar residues" evidence="10">
    <location>
        <begin position="45"/>
        <end position="58"/>
    </location>
</feature>
<evidence type="ECO:0000256" key="6">
    <source>
        <dbReference type="ARBA" id="ARBA00022771"/>
    </source>
</evidence>
<reference evidence="13" key="1">
    <citation type="submission" date="2020-06" db="EMBL/GenBank/DDBJ databases">
        <authorList>
            <consortium name="Plant Systems Biology data submission"/>
        </authorList>
    </citation>
    <scope>NUCLEOTIDE SEQUENCE</scope>
    <source>
        <strain evidence="13">D6</strain>
    </source>
</reference>
<keyword evidence="8" id="KW-0862">Zinc</keyword>
<dbReference type="EC" id="2.3.2.31" evidence="2"/>
<keyword evidence="14" id="KW-1185">Reference proteome</keyword>
<evidence type="ECO:0000256" key="10">
    <source>
        <dbReference type="SAM" id="MobiDB-lite"/>
    </source>
</evidence>
<feature type="region of interest" description="Disordered" evidence="10">
    <location>
        <begin position="17"/>
        <end position="59"/>
    </location>
</feature>
<keyword evidence="6 9" id="KW-0863">Zinc-finger</keyword>
<dbReference type="GO" id="GO:0008270">
    <property type="term" value="F:zinc ion binding"/>
    <property type="evidence" value="ECO:0007669"/>
    <property type="project" value="UniProtKB-KW"/>
</dbReference>
<dbReference type="CDD" id="cd20335">
    <property type="entry name" value="BRcat_RBR"/>
    <property type="match status" value="1"/>
</dbReference>
<evidence type="ECO:0000256" key="1">
    <source>
        <dbReference type="ARBA" id="ARBA00001798"/>
    </source>
</evidence>
<evidence type="ECO:0000256" key="9">
    <source>
        <dbReference type="PROSITE-ProRule" id="PRU00175"/>
    </source>
</evidence>
<dbReference type="PROSITE" id="PS00518">
    <property type="entry name" value="ZF_RING_1"/>
    <property type="match status" value="1"/>
</dbReference>
<dbReference type="OrthoDB" id="1431934at2759"/>
<comment type="catalytic activity">
    <reaction evidence="1">
        <text>[E2 ubiquitin-conjugating enzyme]-S-ubiquitinyl-L-cysteine + [acceptor protein]-L-lysine = [E2 ubiquitin-conjugating enzyme]-L-cysteine + [acceptor protein]-N(6)-ubiquitinyl-L-lysine.</text>
        <dbReference type="EC" id="2.3.2.31"/>
    </reaction>
</comment>
<dbReference type="Gene3D" id="1.20.120.1750">
    <property type="match status" value="1"/>
</dbReference>
<dbReference type="InterPro" id="IPR017907">
    <property type="entry name" value="Znf_RING_CS"/>
</dbReference>
<comment type="caution">
    <text evidence="13">The sequence shown here is derived from an EMBL/GenBank/DDBJ whole genome shotgun (WGS) entry which is preliminary data.</text>
</comment>
<dbReference type="Pfam" id="PF01485">
    <property type="entry name" value="IBR"/>
    <property type="match status" value="1"/>
</dbReference>
<evidence type="ECO:0000313" key="13">
    <source>
        <dbReference type="EMBL" id="CAB9503104.1"/>
    </source>
</evidence>
<keyword evidence="4" id="KW-0479">Metal-binding</keyword>
<dbReference type="SUPFAM" id="SSF57850">
    <property type="entry name" value="RING/U-box"/>
    <property type="match status" value="2"/>
</dbReference>
<dbReference type="PROSITE" id="PS51873">
    <property type="entry name" value="TRIAD"/>
    <property type="match status" value="1"/>
</dbReference>
<name>A0A9N8DNN7_9STRA</name>
<proteinExistence type="predicted"/>
<dbReference type="InterPro" id="IPR002867">
    <property type="entry name" value="IBR_dom"/>
</dbReference>
<keyword evidence="3" id="KW-0808">Transferase</keyword>
<dbReference type="InterPro" id="IPR031127">
    <property type="entry name" value="E3_UB_ligase_RBR"/>
</dbReference>
<evidence type="ECO:0000259" key="12">
    <source>
        <dbReference type="PROSITE" id="PS51873"/>
    </source>
</evidence>
<gene>
    <name evidence="13" type="ORF">SEMRO_156_G070730.1</name>
</gene>
<keyword evidence="5" id="KW-0677">Repeat</keyword>
<dbReference type="InterPro" id="IPR001841">
    <property type="entry name" value="Znf_RING"/>
</dbReference>
<dbReference type="SMART" id="SM00184">
    <property type="entry name" value="RING"/>
    <property type="match status" value="1"/>
</dbReference>
<dbReference type="Pfam" id="PF22191">
    <property type="entry name" value="IBR_1"/>
    <property type="match status" value="1"/>
</dbReference>
<evidence type="ECO:0000259" key="11">
    <source>
        <dbReference type="PROSITE" id="PS50089"/>
    </source>
</evidence>
<evidence type="ECO:0000256" key="3">
    <source>
        <dbReference type="ARBA" id="ARBA00022679"/>
    </source>
</evidence>